<organism evidence="2 3">
    <name type="scientific">Aquirufa beregesia</name>
    <dbReference type="NCBI Taxonomy" id="2516556"/>
    <lineage>
        <taxon>Bacteria</taxon>
        <taxon>Pseudomonadati</taxon>
        <taxon>Bacteroidota</taxon>
        <taxon>Cytophagia</taxon>
        <taxon>Cytophagales</taxon>
        <taxon>Flectobacillaceae</taxon>
        <taxon>Aquirufa</taxon>
    </lineage>
</organism>
<evidence type="ECO:0000313" key="3">
    <source>
        <dbReference type="Proteomes" id="UP001318301"/>
    </source>
</evidence>
<feature type="transmembrane region" description="Helical" evidence="1">
    <location>
        <begin position="65"/>
        <end position="93"/>
    </location>
</feature>
<feature type="transmembrane region" description="Helical" evidence="1">
    <location>
        <begin position="113"/>
        <end position="131"/>
    </location>
</feature>
<feature type="transmembrane region" description="Helical" evidence="1">
    <location>
        <begin position="143"/>
        <end position="160"/>
    </location>
</feature>
<comment type="caution">
    <text evidence="2">The sequence shown here is derived from an EMBL/GenBank/DDBJ whole genome shotgun (WGS) entry which is preliminary data.</text>
</comment>
<feature type="transmembrane region" description="Helical" evidence="1">
    <location>
        <begin position="21"/>
        <end position="43"/>
    </location>
</feature>
<protein>
    <submittedName>
        <fullName evidence="2">DUF2975 domain-containing protein</fullName>
    </submittedName>
</protein>
<evidence type="ECO:0000313" key="2">
    <source>
        <dbReference type="EMBL" id="NGZ43656.1"/>
    </source>
</evidence>
<gene>
    <name evidence="2" type="ORF">EWU23_04125</name>
</gene>
<accession>A0ABX0EWF4</accession>
<sequence length="174" mass="19571">MQKLMKTKTASILATMNVLSWIAYIGISIKCGAIIFTYVLSLFNEQVAKDLYQGLNLYDLKNESFLHYSLIVGITAGLLALKAYVAHLVIKVLSKINLKSPFDMEVALQMEKISIMILYLWLISLGARIYQEILDLPNMDWNGGEALFLSGLIFLFAQIFKKGVEIQAENDLTV</sequence>
<evidence type="ECO:0000256" key="1">
    <source>
        <dbReference type="SAM" id="Phobius"/>
    </source>
</evidence>
<keyword evidence="1" id="KW-0812">Transmembrane</keyword>
<name>A0ABX0EWF4_9BACT</name>
<dbReference type="EMBL" id="SEWW01000002">
    <property type="protein sequence ID" value="NGZ43656.1"/>
    <property type="molecule type" value="Genomic_DNA"/>
</dbReference>
<keyword evidence="3" id="KW-1185">Reference proteome</keyword>
<dbReference type="Proteomes" id="UP001318301">
    <property type="component" value="Unassembled WGS sequence"/>
</dbReference>
<reference evidence="2 3" key="1">
    <citation type="submission" date="2019-02" db="EMBL/GenBank/DDBJ databases">
        <title>Genome of a new Bacteroidetes strain.</title>
        <authorList>
            <person name="Pitt A."/>
        </authorList>
    </citation>
    <scope>NUCLEOTIDE SEQUENCE [LARGE SCALE GENOMIC DNA]</scope>
    <source>
        <strain evidence="2 3">50C-KIRBA</strain>
    </source>
</reference>
<proteinExistence type="predicted"/>
<keyword evidence="1" id="KW-0472">Membrane</keyword>
<keyword evidence="1" id="KW-1133">Transmembrane helix</keyword>